<name>A0A6J7DSH1_9ZZZZ</name>
<protein>
    <submittedName>
        <fullName evidence="1">Unannotated protein</fullName>
    </submittedName>
</protein>
<dbReference type="AlphaFoldDB" id="A0A6J7DSH1"/>
<proteinExistence type="predicted"/>
<dbReference type="PANTHER" id="PTHR36454:SF1">
    <property type="entry name" value="DUF1015 DOMAIN-CONTAINING PROTEIN"/>
    <property type="match status" value="1"/>
</dbReference>
<evidence type="ECO:0000313" key="1">
    <source>
        <dbReference type="EMBL" id="CAB4873621.1"/>
    </source>
</evidence>
<sequence length="419" mass="44624">MGKVEPLRALHYDTAVTGGLQPVVAPPYDVIDAEGRAALVAQSPNNIVVLDLPEGDDPYASAAAILHEWIANGVLIRDETPALWAVEQVYDAPGGAGKLTRRGFLSRMAVEEYGRGRVLPHERTHAGPKEDRLRLTRATATNLSPIFALFGDPDGVASGALEGVWPQEPFGEALGHEGTLTRVWRVDEPEVVAAVCEAASQSELLIADGHHRYETARVFADEEGSPAGATSLLAYLVASEDPGLVVFPTHRLASGLGDAEWAALDAAIAEHFDVETVAGATEPDGKGGDRVQIGLLDSRDGSTKMLTLRDPSSLDEPMEGRSAAYRQLDTGVLEALLLRGPLGLTEDRIDHLDGFAYARDLQTAVDAVASGASDVAFLMGPTPVDRIRAIAEAGEYMPPKSTYFFPKIPTGIVLNPLDQ</sequence>
<dbReference type="Pfam" id="PF06245">
    <property type="entry name" value="DUF1015"/>
    <property type="match status" value="1"/>
</dbReference>
<dbReference type="PIRSF" id="PIRSF033563">
    <property type="entry name" value="UCP033563"/>
    <property type="match status" value="1"/>
</dbReference>
<accession>A0A6J7DSH1</accession>
<reference evidence="1" key="1">
    <citation type="submission" date="2020-05" db="EMBL/GenBank/DDBJ databases">
        <authorList>
            <person name="Chiriac C."/>
            <person name="Salcher M."/>
            <person name="Ghai R."/>
            <person name="Kavagutti S V."/>
        </authorList>
    </citation>
    <scope>NUCLEOTIDE SEQUENCE</scope>
</reference>
<gene>
    <name evidence="1" type="ORF">UFOPK3444_00878</name>
</gene>
<dbReference type="EMBL" id="CAFBLU010000012">
    <property type="protein sequence ID" value="CAB4873621.1"/>
    <property type="molecule type" value="Genomic_DNA"/>
</dbReference>
<dbReference type="PANTHER" id="PTHR36454">
    <property type="entry name" value="LMO2823 PROTEIN"/>
    <property type="match status" value="1"/>
</dbReference>
<dbReference type="InterPro" id="IPR008323">
    <property type="entry name" value="UCP033563"/>
</dbReference>
<organism evidence="1">
    <name type="scientific">freshwater metagenome</name>
    <dbReference type="NCBI Taxonomy" id="449393"/>
    <lineage>
        <taxon>unclassified sequences</taxon>
        <taxon>metagenomes</taxon>
        <taxon>ecological metagenomes</taxon>
    </lineage>
</organism>